<evidence type="ECO:0000256" key="1">
    <source>
        <dbReference type="SAM" id="SignalP"/>
    </source>
</evidence>
<name>A0ABU3K2X7_9BACT</name>
<proteinExistence type="predicted"/>
<protein>
    <submittedName>
        <fullName evidence="2">Uncharacterized protein</fullName>
    </submittedName>
</protein>
<evidence type="ECO:0000313" key="2">
    <source>
        <dbReference type="EMBL" id="MDT7040743.1"/>
    </source>
</evidence>
<keyword evidence="1" id="KW-0732">Signal</keyword>
<dbReference type="RefSeq" id="WP_313831101.1">
    <property type="nucleotide sequence ID" value="NZ_JAQOUE010000001.1"/>
</dbReference>
<evidence type="ECO:0000313" key="3">
    <source>
        <dbReference type="Proteomes" id="UP001250932"/>
    </source>
</evidence>
<gene>
    <name evidence="2" type="ORF">PPG34_00170</name>
</gene>
<dbReference type="EMBL" id="JAQOUE010000001">
    <property type="protein sequence ID" value="MDT7040743.1"/>
    <property type="molecule type" value="Genomic_DNA"/>
</dbReference>
<accession>A0ABU3K2X7</accession>
<feature type="signal peptide" evidence="1">
    <location>
        <begin position="1"/>
        <end position="23"/>
    </location>
</feature>
<feature type="chain" id="PRO_5045292203" evidence="1">
    <location>
        <begin position="24"/>
        <end position="144"/>
    </location>
</feature>
<dbReference type="Proteomes" id="UP001250932">
    <property type="component" value="Unassembled WGS sequence"/>
</dbReference>
<sequence>MFKRLCLSVLIAGLALGGSTALAEDQGQQTFNAHVTDVEGIETTIENAKLYWEEKLDETSFVPHEIRHVPVKRGKATVKIKLQNIKRIDVAPDAKTPGTPLLTITLTNGKSGEFPVAREMSLIGMSDFGDIKVPFTELKRIEFQ</sequence>
<organism evidence="2 3">
    <name type="scientific">Candidatus Nitronereus thalassa</name>
    <dbReference type="NCBI Taxonomy" id="3020898"/>
    <lineage>
        <taxon>Bacteria</taxon>
        <taxon>Pseudomonadati</taxon>
        <taxon>Nitrospirota</taxon>
        <taxon>Nitrospiria</taxon>
        <taxon>Nitrospirales</taxon>
        <taxon>Nitrospiraceae</taxon>
        <taxon>Candidatus Nitronereus</taxon>
    </lineage>
</organism>
<comment type="caution">
    <text evidence="2">The sequence shown here is derived from an EMBL/GenBank/DDBJ whole genome shotgun (WGS) entry which is preliminary data.</text>
</comment>
<reference evidence="2 3" key="1">
    <citation type="journal article" date="2023" name="ISME J.">
        <title>Cultivation and genomic characterization of novel and ubiquitous marine nitrite-oxidizing bacteria from the Nitrospirales.</title>
        <authorList>
            <person name="Mueller A.J."/>
            <person name="Daebeler A."/>
            <person name="Herbold C.W."/>
            <person name="Kirkegaard R.H."/>
            <person name="Daims H."/>
        </authorList>
    </citation>
    <scope>NUCLEOTIDE SEQUENCE [LARGE SCALE GENOMIC DNA]</scope>
    <source>
        <strain evidence="2 3">EB</strain>
    </source>
</reference>
<keyword evidence="3" id="KW-1185">Reference proteome</keyword>